<keyword evidence="2" id="KW-0677">Repeat</keyword>
<dbReference type="PANTHER" id="PTHR10827">
    <property type="entry name" value="RETICULOCALBIN"/>
    <property type="match status" value="1"/>
</dbReference>
<dbReference type="SUPFAM" id="SSF47473">
    <property type="entry name" value="EF-hand"/>
    <property type="match status" value="1"/>
</dbReference>
<evidence type="ECO:0000313" key="5">
    <source>
        <dbReference type="EMBL" id="NBE06402.1"/>
    </source>
</evidence>
<feature type="domain" description="EF-hand" evidence="4">
    <location>
        <begin position="7"/>
        <end position="27"/>
    </location>
</feature>
<evidence type="ECO:0000256" key="2">
    <source>
        <dbReference type="ARBA" id="ARBA00022737"/>
    </source>
</evidence>
<protein>
    <submittedName>
        <fullName evidence="5">Histidine kinase</fullName>
    </submittedName>
</protein>
<dbReference type="PANTHER" id="PTHR10827:SF98">
    <property type="entry name" value="45 KDA CALCIUM-BINDING PROTEIN"/>
    <property type="match status" value="1"/>
</dbReference>
<dbReference type="PROSITE" id="PS00018">
    <property type="entry name" value="EF_HAND_1"/>
    <property type="match status" value="3"/>
</dbReference>
<dbReference type="Proteomes" id="UP001517376">
    <property type="component" value="Unassembled WGS sequence"/>
</dbReference>
<sequence length="144" mass="15507">MDIGGFDFATLDADKDGKITAAEMEAFRAARVTGVDTDQDGKLSAAELSAMHMARMQARADRMATRMIERHDADGDGLLTVAELATPPGPERLFGRADTDGDGALTEAEVQAARERMAEMRENHGKGRGHGHGRGDHGGWFPRD</sequence>
<dbReference type="Gene3D" id="1.10.238.10">
    <property type="entry name" value="EF-hand"/>
    <property type="match status" value="3"/>
</dbReference>
<proteinExistence type="predicted"/>
<feature type="region of interest" description="Disordered" evidence="3">
    <location>
        <begin position="121"/>
        <end position="144"/>
    </location>
</feature>
<evidence type="ECO:0000256" key="3">
    <source>
        <dbReference type="SAM" id="MobiDB-lite"/>
    </source>
</evidence>
<dbReference type="GO" id="GO:0016301">
    <property type="term" value="F:kinase activity"/>
    <property type="evidence" value="ECO:0007669"/>
    <property type="project" value="UniProtKB-KW"/>
</dbReference>
<keyword evidence="1" id="KW-0479">Metal-binding</keyword>
<keyword evidence="5" id="KW-0418">Kinase</keyword>
<dbReference type="EMBL" id="JAAATW010000001">
    <property type="protein sequence ID" value="NBE06402.1"/>
    <property type="molecule type" value="Genomic_DNA"/>
</dbReference>
<keyword evidence="6" id="KW-1185">Reference proteome</keyword>
<dbReference type="InterPro" id="IPR011992">
    <property type="entry name" value="EF-hand-dom_pair"/>
</dbReference>
<dbReference type="InterPro" id="IPR002048">
    <property type="entry name" value="EF_hand_dom"/>
</dbReference>
<organism evidence="5 6">
    <name type="scientific">Paragemmobacter ruber</name>
    <dbReference type="NCBI Taxonomy" id="1985673"/>
    <lineage>
        <taxon>Bacteria</taxon>
        <taxon>Pseudomonadati</taxon>
        <taxon>Pseudomonadota</taxon>
        <taxon>Alphaproteobacteria</taxon>
        <taxon>Rhodobacterales</taxon>
        <taxon>Paracoccaceae</taxon>
        <taxon>Paragemmobacter</taxon>
    </lineage>
</organism>
<keyword evidence="5" id="KW-0808">Transferase</keyword>
<feature type="domain" description="EF-hand" evidence="4">
    <location>
        <begin position="35"/>
        <end position="51"/>
    </location>
</feature>
<comment type="caution">
    <text evidence="5">The sequence shown here is derived from an EMBL/GenBank/DDBJ whole genome shotgun (WGS) entry which is preliminary data.</text>
</comment>
<gene>
    <name evidence="5" type="ORF">GU920_02565</name>
</gene>
<feature type="compositionally biased region" description="Basic and acidic residues" evidence="3">
    <location>
        <begin position="133"/>
        <end position="144"/>
    </location>
</feature>
<dbReference type="InterPro" id="IPR018247">
    <property type="entry name" value="EF_Hand_1_Ca_BS"/>
</dbReference>
<name>A0ABW9Y1W9_9RHOB</name>
<evidence type="ECO:0000259" key="4">
    <source>
        <dbReference type="Pfam" id="PF13202"/>
    </source>
</evidence>
<evidence type="ECO:0000313" key="6">
    <source>
        <dbReference type="Proteomes" id="UP001517376"/>
    </source>
</evidence>
<reference evidence="6" key="1">
    <citation type="submission" date="2020-01" db="EMBL/GenBank/DDBJ databases">
        <title>Sphingomonas sp. strain CSW-10.</title>
        <authorList>
            <person name="Chen W.-M."/>
        </authorList>
    </citation>
    <scope>NUCLEOTIDE SEQUENCE [LARGE SCALE GENOMIC DNA]</scope>
    <source>
        <strain evidence="6">CCP-1</strain>
    </source>
</reference>
<accession>A0ABW9Y1W9</accession>
<dbReference type="Pfam" id="PF13202">
    <property type="entry name" value="EF-hand_5"/>
    <property type="match status" value="3"/>
</dbReference>
<evidence type="ECO:0000256" key="1">
    <source>
        <dbReference type="ARBA" id="ARBA00022723"/>
    </source>
</evidence>
<feature type="domain" description="EF-hand" evidence="4">
    <location>
        <begin position="93"/>
        <end position="111"/>
    </location>
</feature>